<evidence type="ECO:0000313" key="2">
    <source>
        <dbReference type="EMBL" id="CAI2376600.1"/>
    </source>
</evidence>
<dbReference type="EMBL" id="CAMPGE010018162">
    <property type="protein sequence ID" value="CAI2376600.1"/>
    <property type="molecule type" value="Genomic_DNA"/>
</dbReference>
<keyword evidence="3" id="KW-1185">Reference proteome</keyword>
<proteinExistence type="predicted"/>
<feature type="signal peptide" evidence="1">
    <location>
        <begin position="1"/>
        <end position="20"/>
    </location>
</feature>
<evidence type="ECO:0000313" key="3">
    <source>
        <dbReference type="Proteomes" id="UP001295684"/>
    </source>
</evidence>
<dbReference type="AlphaFoldDB" id="A0AAD1XQD2"/>
<protein>
    <submittedName>
        <fullName evidence="2">Uncharacterized protein</fullName>
    </submittedName>
</protein>
<evidence type="ECO:0000256" key="1">
    <source>
        <dbReference type="SAM" id="SignalP"/>
    </source>
</evidence>
<reference evidence="2" key="1">
    <citation type="submission" date="2023-07" db="EMBL/GenBank/DDBJ databases">
        <authorList>
            <consortium name="AG Swart"/>
            <person name="Singh M."/>
            <person name="Singh A."/>
            <person name="Seah K."/>
            <person name="Emmerich C."/>
        </authorList>
    </citation>
    <scope>NUCLEOTIDE SEQUENCE</scope>
    <source>
        <strain evidence="2">DP1</strain>
    </source>
</reference>
<keyword evidence="1" id="KW-0732">Signal</keyword>
<sequence length="305" mass="35462">METRIYLLVLLIALIAQVYCQDTAGPRSTFGGRTVFANKEKEIYHSQIWNNPKPKNAQQKVQDALKNQENSNLRKIQTEQYMKEFEKAEDYLSPPKSHLESPHEDCYTLSYPEDETAKDLEYALLNDAESLIVTVWFYNFQNQWGQNLYNQDVRGTLWKLICKYHSFVTYTEADLSNYNSQGSDYKALAENLGIDLRNIFDGPSVTILHNKFGDALRSEKGPRDLIVKVDDYLSHKEAELYNTEPKNYDIIREILAPNKYDDYMPSDHVEKNPSLYQDKNKMYAAPLRQSLHISPKPQYELPLPV</sequence>
<dbReference type="Proteomes" id="UP001295684">
    <property type="component" value="Unassembled WGS sequence"/>
</dbReference>
<name>A0AAD1XQD2_EUPCR</name>
<accession>A0AAD1XQD2</accession>
<feature type="chain" id="PRO_5041909497" evidence="1">
    <location>
        <begin position="21"/>
        <end position="305"/>
    </location>
</feature>
<organism evidence="2 3">
    <name type="scientific">Euplotes crassus</name>
    <dbReference type="NCBI Taxonomy" id="5936"/>
    <lineage>
        <taxon>Eukaryota</taxon>
        <taxon>Sar</taxon>
        <taxon>Alveolata</taxon>
        <taxon>Ciliophora</taxon>
        <taxon>Intramacronucleata</taxon>
        <taxon>Spirotrichea</taxon>
        <taxon>Hypotrichia</taxon>
        <taxon>Euplotida</taxon>
        <taxon>Euplotidae</taxon>
        <taxon>Moneuplotes</taxon>
    </lineage>
</organism>
<gene>
    <name evidence="2" type="ORF">ECRASSUSDP1_LOCUS17970</name>
</gene>
<comment type="caution">
    <text evidence="2">The sequence shown here is derived from an EMBL/GenBank/DDBJ whole genome shotgun (WGS) entry which is preliminary data.</text>
</comment>